<gene>
    <name evidence="2" type="ORF">PMAYCL1PPCAC_28849</name>
</gene>
<feature type="compositionally biased region" description="Polar residues" evidence="1">
    <location>
        <begin position="281"/>
        <end position="291"/>
    </location>
</feature>
<feature type="compositionally biased region" description="Polar residues" evidence="1">
    <location>
        <begin position="394"/>
        <end position="404"/>
    </location>
</feature>
<feature type="compositionally biased region" description="Basic and acidic residues" evidence="1">
    <location>
        <begin position="153"/>
        <end position="176"/>
    </location>
</feature>
<feature type="region of interest" description="Disordered" evidence="1">
    <location>
        <begin position="1"/>
        <end position="22"/>
    </location>
</feature>
<protein>
    <submittedName>
        <fullName evidence="2">Uncharacterized protein</fullName>
    </submittedName>
</protein>
<feature type="compositionally biased region" description="Basic and acidic residues" evidence="1">
    <location>
        <begin position="311"/>
        <end position="331"/>
    </location>
</feature>
<accession>A0AAN5D8Y0</accession>
<feature type="region of interest" description="Disordered" evidence="1">
    <location>
        <begin position="153"/>
        <end position="439"/>
    </location>
</feature>
<feature type="compositionally biased region" description="Low complexity" evidence="1">
    <location>
        <begin position="405"/>
        <end position="439"/>
    </location>
</feature>
<organism evidence="2 3">
    <name type="scientific">Pristionchus mayeri</name>
    <dbReference type="NCBI Taxonomy" id="1317129"/>
    <lineage>
        <taxon>Eukaryota</taxon>
        <taxon>Metazoa</taxon>
        <taxon>Ecdysozoa</taxon>
        <taxon>Nematoda</taxon>
        <taxon>Chromadorea</taxon>
        <taxon>Rhabditida</taxon>
        <taxon>Rhabditina</taxon>
        <taxon>Diplogasteromorpha</taxon>
        <taxon>Diplogasteroidea</taxon>
        <taxon>Neodiplogasteridae</taxon>
        <taxon>Pristionchus</taxon>
    </lineage>
</organism>
<evidence type="ECO:0000313" key="2">
    <source>
        <dbReference type="EMBL" id="GMR58654.1"/>
    </source>
</evidence>
<comment type="caution">
    <text evidence="2">The sequence shown here is derived from an EMBL/GenBank/DDBJ whole genome shotgun (WGS) entry which is preliminary data.</text>
</comment>
<name>A0AAN5D8Y0_9BILA</name>
<feature type="non-terminal residue" evidence="2">
    <location>
        <position position="439"/>
    </location>
</feature>
<evidence type="ECO:0000313" key="3">
    <source>
        <dbReference type="Proteomes" id="UP001328107"/>
    </source>
</evidence>
<sequence>FSTLSMGEFSSIDSEIRDGRNPGASEELIERLSNFPFVFHPQEDVKYIEEVQTFLKDDKGDFLRFIHGFLLSSGRGWDIQDLKGSMRESYGFDELSEVDKYVEKCFNVKNFHEFIESDWTEGVVRLEEESGRIFPFVDESNREIFEDAKKCMHKEEKERRKSKKNERTVDVRENVETRTTQMVERDERRHYGSTAREGEDGGRGTREVQKKTRQTDPRATPNAVKPSSSEEERNEFDDSPDEVGYSDDEDEREKGSKRKKKTREETKRSPPSADQGLARTSRVNALPSSEPNEFDESPDEVMYSDEDDEENNAKRVKAFEMKKKKKEKEMRAALYGGFSSTRREESNGRSSATSSSRSTPLPFQPTMNKWDEEAASPKGGSVQQKQPRQAVDSPRQSPQMASYPQQQKQTAQQGWQAQQQPAYPSQMQQSVQPTQQVKR</sequence>
<proteinExistence type="predicted"/>
<feature type="compositionally biased region" description="Acidic residues" evidence="1">
    <location>
        <begin position="232"/>
        <end position="251"/>
    </location>
</feature>
<dbReference type="AlphaFoldDB" id="A0AAN5D8Y0"/>
<evidence type="ECO:0000256" key="1">
    <source>
        <dbReference type="SAM" id="MobiDB-lite"/>
    </source>
</evidence>
<feature type="compositionally biased region" description="Low complexity" evidence="1">
    <location>
        <begin position="349"/>
        <end position="359"/>
    </location>
</feature>
<feature type="compositionally biased region" description="Basic and acidic residues" evidence="1">
    <location>
        <begin position="183"/>
        <end position="216"/>
    </location>
</feature>
<feature type="non-terminal residue" evidence="2">
    <location>
        <position position="1"/>
    </location>
</feature>
<dbReference type="EMBL" id="BTRK01000006">
    <property type="protein sequence ID" value="GMR58654.1"/>
    <property type="molecule type" value="Genomic_DNA"/>
</dbReference>
<dbReference type="Proteomes" id="UP001328107">
    <property type="component" value="Unassembled WGS sequence"/>
</dbReference>
<feature type="compositionally biased region" description="Acidic residues" evidence="1">
    <location>
        <begin position="292"/>
        <end position="310"/>
    </location>
</feature>
<keyword evidence="3" id="KW-1185">Reference proteome</keyword>
<reference evidence="3" key="1">
    <citation type="submission" date="2022-10" db="EMBL/GenBank/DDBJ databases">
        <title>Genome assembly of Pristionchus species.</title>
        <authorList>
            <person name="Yoshida K."/>
            <person name="Sommer R.J."/>
        </authorList>
    </citation>
    <scope>NUCLEOTIDE SEQUENCE [LARGE SCALE GENOMIC DNA]</scope>
    <source>
        <strain evidence="3">RS5460</strain>
    </source>
</reference>